<evidence type="ECO:0000259" key="9">
    <source>
        <dbReference type="PROSITE" id="PS50181"/>
    </source>
</evidence>
<feature type="compositionally biased region" description="Basic and acidic residues" evidence="8">
    <location>
        <begin position="1"/>
        <end position="10"/>
    </location>
</feature>
<evidence type="ECO:0000256" key="7">
    <source>
        <dbReference type="PROSITE-ProRule" id="PRU00221"/>
    </source>
</evidence>
<comment type="function">
    <text evidence="1">Component of the SCF(sconB) E3 ubiquitin ligase complex involved in the regulation of sulfur metabolite repression, probably by mediating the inactivation or degradation of the metR transcription factor.</text>
</comment>
<protein>
    <recommendedName>
        <fullName evidence="4">Probable E3 ubiquitin ligase complex SCF subunit sconB</fullName>
    </recommendedName>
    <alternativeName>
        <fullName evidence="6">Sulfur controller B</fullName>
    </alternativeName>
    <alternativeName>
        <fullName evidence="5">Sulfur metabolite repression control protein B</fullName>
    </alternativeName>
</protein>
<dbReference type="OrthoDB" id="3219396at2759"/>
<evidence type="ECO:0000256" key="6">
    <source>
        <dbReference type="ARBA" id="ARBA00032113"/>
    </source>
</evidence>
<dbReference type="RefSeq" id="XP_022406132.1">
    <property type="nucleotide sequence ID" value="XM_022541690.1"/>
</dbReference>
<evidence type="ECO:0000256" key="4">
    <source>
        <dbReference type="ARBA" id="ARBA00015819"/>
    </source>
</evidence>
<evidence type="ECO:0000256" key="5">
    <source>
        <dbReference type="ARBA" id="ARBA00030034"/>
    </source>
</evidence>
<dbReference type="GeneID" id="34457951"/>
<feature type="compositionally biased region" description="Low complexity" evidence="8">
    <location>
        <begin position="12"/>
        <end position="23"/>
    </location>
</feature>
<accession>A0A1L9VZW6</accession>
<dbReference type="Pfam" id="PF12937">
    <property type="entry name" value="F-box-like"/>
    <property type="match status" value="1"/>
</dbReference>
<dbReference type="Gene3D" id="1.20.1280.50">
    <property type="match status" value="1"/>
</dbReference>
<dbReference type="InterPro" id="IPR015943">
    <property type="entry name" value="WD40/YVTN_repeat-like_dom_sf"/>
</dbReference>
<dbReference type="Proteomes" id="UP000184300">
    <property type="component" value="Unassembled WGS sequence"/>
</dbReference>
<evidence type="ECO:0000313" key="11">
    <source>
        <dbReference type="Proteomes" id="UP000184300"/>
    </source>
</evidence>
<organism evidence="10 11">
    <name type="scientific">Aspergillus glaucus CBS 516.65</name>
    <dbReference type="NCBI Taxonomy" id="1160497"/>
    <lineage>
        <taxon>Eukaryota</taxon>
        <taxon>Fungi</taxon>
        <taxon>Dikarya</taxon>
        <taxon>Ascomycota</taxon>
        <taxon>Pezizomycotina</taxon>
        <taxon>Eurotiomycetes</taxon>
        <taxon>Eurotiomycetidae</taxon>
        <taxon>Eurotiales</taxon>
        <taxon>Aspergillaceae</taxon>
        <taxon>Aspergillus</taxon>
        <taxon>Aspergillus subgen. Aspergillus</taxon>
    </lineage>
</organism>
<dbReference type="AlphaFoldDB" id="A0A1L9VZW6"/>
<sequence>MSKRRIHDDESSSSSSNSIVSHSHPPKRPRRVDRLSSLSDELLLHILSCLPIPSLIGCQRLSRRFHALAGDSELWKRQYYSRWVRPRARRLANSKRISIPPSKAEYSPKVSTWLNHSHLAKEGRPTNWKRQYHLRHNWSKGICRLTEIEFAQQPRPPLLVEFCAGFIFTADSGHGLRAWIASNPRFCVAHIPSECSSDVPTALSTTRSLGQDNIEIAVGFQDKGFSVYDLDIKASKLSLHFNHTESTSETITAMASSAPYLLTVSKHKTLSLYRIFSGPKGLNRSGGSDGARLLASLQADNIVAPMSLSIRAAQSEIIASIVYSFYHIGCGWSLGIQELRLNSNGQQIGSRLATTVDSQYGIRPLSHSERVFHSAWDYQAEGGRLFTMPSEPSILHQELPTSLSYRHPFLLASHPDNTLTVYLVVSTSNNLFVKSGQRLWGHTSSVGTVQVSDRGKAISVSSRGDEIRVWELESVVSSPVARRTAKEASSTRLSPENARTEWHENCDRPAPNGAERTSIDVSRDMARIRGCIGFDEERVFLLREQEMGTALLECYNFI</sequence>
<evidence type="ECO:0000313" key="10">
    <source>
        <dbReference type="EMBL" id="OJJ89470.1"/>
    </source>
</evidence>
<keyword evidence="7" id="KW-0853">WD repeat</keyword>
<evidence type="ECO:0000256" key="3">
    <source>
        <dbReference type="ARBA" id="ARBA00011725"/>
    </source>
</evidence>
<proteinExistence type="inferred from homology"/>
<dbReference type="EMBL" id="KV878888">
    <property type="protein sequence ID" value="OJJ89470.1"/>
    <property type="molecule type" value="Genomic_DNA"/>
</dbReference>
<name>A0A1L9VZW6_ASPGL</name>
<dbReference type="SMART" id="SM00256">
    <property type="entry name" value="FBOX"/>
    <property type="match status" value="1"/>
</dbReference>
<comment type="similarity">
    <text evidence="2">Belongs to the WD repeat MET30/SCONB/SCON-2 family.</text>
</comment>
<dbReference type="SUPFAM" id="SSF50978">
    <property type="entry name" value="WD40 repeat-like"/>
    <property type="match status" value="1"/>
</dbReference>
<dbReference type="VEuPathDB" id="FungiDB:ASPGLDRAFT_139981"/>
<dbReference type="InterPro" id="IPR001810">
    <property type="entry name" value="F-box_dom"/>
</dbReference>
<dbReference type="PROSITE" id="PS50181">
    <property type="entry name" value="FBOX"/>
    <property type="match status" value="1"/>
</dbReference>
<feature type="compositionally biased region" description="Basic and acidic residues" evidence="8">
    <location>
        <begin position="498"/>
        <end position="507"/>
    </location>
</feature>
<evidence type="ECO:0000256" key="2">
    <source>
        <dbReference type="ARBA" id="ARBA00007968"/>
    </source>
</evidence>
<dbReference type="InterPro" id="IPR001680">
    <property type="entry name" value="WD40_rpt"/>
</dbReference>
<gene>
    <name evidence="10" type="ORF">ASPGLDRAFT_139981</name>
</gene>
<keyword evidence="11" id="KW-1185">Reference proteome</keyword>
<dbReference type="SUPFAM" id="SSF81383">
    <property type="entry name" value="F-box domain"/>
    <property type="match status" value="1"/>
</dbReference>
<dbReference type="Pfam" id="PF25499">
    <property type="entry name" value="Beta-prop_pof12"/>
    <property type="match status" value="1"/>
</dbReference>
<reference evidence="11" key="1">
    <citation type="journal article" date="2017" name="Genome Biol.">
        <title>Comparative genomics reveals high biological diversity and specific adaptations in the industrially and medically important fungal genus Aspergillus.</title>
        <authorList>
            <person name="de Vries R.P."/>
            <person name="Riley R."/>
            <person name="Wiebenga A."/>
            <person name="Aguilar-Osorio G."/>
            <person name="Amillis S."/>
            <person name="Uchima C.A."/>
            <person name="Anderluh G."/>
            <person name="Asadollahi M."/>
            <person name="Askin M."/>
            <person name="Barry K."/>
            <person name="Battaglia E."/>
            <person name="Bayram O."/>
            <person name="Benocci T."/>
            <person name="Braus-Stromeyer S.A."/>
            <person name="Caldana C."/>
            <person name="Canovas D."/>
            <person name="Cerqueira G.C."/>
            <person name="Chen F."/>
            <person name="Chen W."/>
            <person name="Choi C."/>
            <person name="Clum A."/>
            <person name="Dos Santos R.A."/>
            <person name="Damasio A.R."/>
            <person name="Diallinas G."/>
            <person name="Emri T."/>
            <person name="Fekete E."/>
            <person name="Flipphi M."/>
            <person name="Freyberg S."/>
            <person name="Gallo A."/>
            <person name="Gournas C."/>
            <person name="Habgood R."/>
            <person name="Hainaut M."/>
            <person name="Harispe M.L."/>
            <person name="Henrissat B."/>
            <person name="Hilden K.S."/>
            <person name="Hope R."/>
            <person name="Hossain A."/>
            <person name="Karabika E."/>
            <person name="Karaffa L."/>
            <person name="Karanyi Z."/>
            <person name="Krasevec N."/>
            <person name="Kuo A."/>
            <person name="Kusch H."/>
            <person name="LaButti K."/>
            <person name="Lagendijk E.L."/>
            <person name="Lapidus A."/>
            <person name="Levasseur A."/>
            <person name="Lindquist E."/>
            <person name="Lipzen A."/>
            <person name="Logrieco A.F."/>
            <person name="MacCabe A."/>
            <person name="Maekelae M.R."/>
            <person name="Malavazi I."/>
            <person name="Melin P."/>
            <person name="Meyer V."/>
            <person name="Mielnichuk N."/>
            <person name="Miskei M."/>
            <person name="Molnar A.P."/>
            <person name="Mule G."/>
            <person name="Ngan C.Y."/>
            <person name="Orejas M."/>
            <person name="Orosz E."/>
            <person name="Ouedraogo J.P."/>
            <person name="Overkamp K.M."/>
            <person name="Park H.-S."/>
            <person name="Perrone G."/>
            <person name="Piumi F."/>
            <person name="Punt P.J."/>
            <person name="Ram A.F."/>
            <person name="Ramon A."/>
            <person name="Rauscher S."/>
            <person name="Record E."/>
            <person name="Riano-Pachon D.M."/>
            <person name="Robert V."/>
            <person name="Roehrig J."/>
            <person name="Ruller R."/>
            <person name="Salamov A."/>
            <person name="Salih N.S."/>
            <person name="Samson R.A."/>
            <person name="Sandor E."/>
            <person name="Sanguinetti M."/>
            <person name="Schuetze T."/>
            <person name="Sepcic K."/>
            <person name="Shelest E."/>
            <person name="Sherlock G."/>
            <person name="Sophianopoulou V."/>
            <person name="Squina F.M."/>
            <person name="Sun H."/>
            <person name="Susca A."/>
            <person name="Todd R.B."/>
            <person name="Tsang A."/>
            <person name="Unkles S.E."/>
            <person name="van de Wiele N."/>
            <person name="van Rossen-Uffink D."/>
            <person name="Oliveira J.V."/>
            <person name="Vesth T.C."/>
            <person name="Visser J."/>
            <person name="Yu J.-H."/>
            <person name="Zhou M."/>
            <person name="Andersen M.R."/>
            <person name="Archer D.B."/>
            <person name="Baker S.E."/>
            <person name="Benoit I."/>
            <person name="Brakhage A.A."/>
            <person name="Braus G.H."/>
            <person name="Fischer R."/>
            <person name="Frisvad J.C."/>
            <person name="Goldman G.H."/>
            <person name="Houbraken J."/>
            <person name="Oakley B."/>
            <person name="Pocsi I."/>
            <person name="Scazzocchio C."/>
            <person name="Seiboth B."/>
            <person name="vanKuyk P.A."/>
            <person name="Wortman J."/>
            <person name="Dyer P.S."/>
            <person name="Grigoriev I.V."/>
        </authorList>
    </citation>
    <scope>NUCLEOTIDE SEQUENCE [LARGE SCALE GENOMIC DNA]</scope>
    <source>
        <strain evidence="11">CBS 516.65</strain>
    </source>
</reference>
<dbReference type="InterPro" id="IPR036322">
    <property type="entry name" value="WD40_repeat_dom_sf"/>
</dbReference>
<dbReference type="Gene3D" id="2.130.10.10">
    <property type="entry name" value="YVTN repeat-like/Quinoprotein amine dehydrogenase"/>
    <property type="match status" value="1"/>
</dbReference>
<evidence type="ECO:0000256" key="1">
    <source>
        <dbReference type="ARBA" id="ARBA00002730"/>
    </source>
</evidence>
<dbReference type="PROSITE" id="PS50294">
    <property type="entry name" value="WD_REPEATS_REGION"/>
    <property type="match status" value="1"/>
</dbReference>
<comment type="subunit">
    <text evidence="3">Component of the SCF(sconB) E3 ubiquitin ligase complex.</text>
</comment>
<feature type="region of interest" description="Disordered" evidence="8">
    <location>
        <begin position="1"/>
        <end position="32"/>
    </location>
</feature>
<dbReference type="STRING" id="1160497.A0A1L9VZW6"/>
<feature type="domain" description="F-box" evidence="9">
    <location>
        <begin position="32"/>
        <end position="78"/>
    </location>
</feature>
<dbReference type="PROSITE" id="PS50082">
    <property type="entry name" value="WD_REPEATS_2"/>
    <property type="match status" value="1"/>
</dbReference>
<feature type="region of interest" description="Disordered" evidence="8">
    <location>
        <begin position="485"/>
        <end position="518"/>
    </location>
</feature>
<feature type="repeat" description="WD" evidence="7">
    <location>
        <begin position="439"/>
        <end position="474"/>
    </location>
</feature>
<dbReference type="InterPro" id="IPR036047">
    <property type="entry name" value="F-box-like_dom_sf"/>
</dbReference>
<evidence type="ECO:0000256" key="8">
    <source>
        <dbReference type="SAM" id="MobiDB-lite"/>
    </source>
</evidence>